<dbReference type="STRING" id="1196353.SAMN05444921_13312"/>
<keyword evidence="3" id="KW-1185">Reference proteome</keyword>
<evidence type="ECO:0000256" key="1">
    <source>
        <dbReference type="SAM" id="MobiDB-lite"/>
    </source>
</evidence>
<name>A0A1H0DBI6_9ACTN</name>
<organism evidence="2 3">
    <name type="scientific">Streptomyces wuyuanensis</name>
    <dbReference type="NCBI Taxonomy" id="1196353"/>
    <lineage>
        <taxon>Bacteria</taxon>
        <taxon>Bacillati</taxon>
        <taxon>Actinomycetota</taxon>
        <taxon>Actinomycetes</taxon>
        <taxon>Kitasatosporales</taxon>
        <taxon>Streptomycetaceae</taxon>
        <taxon>Streptomyces</taxon>
    </lineage>
</organism>
<reference evidence="3" key="1">
    <citation type="submission" date="2016-10" db="EMBL/GenBank/DDBJ databases">
        <authorList>
            <person name="Varghese N."/>
            <person name="Submissions S."/>
        </authorList>
    </citation>
    <scope>NUCLEOTIDE SEQUENCE [LARGE SCALE GENOMIC DNA]</scope>
    <source>
        <strain evidence="3">CGMCC 4.7042</strain>
    </source>
</reference>
<feature type="region of interest" description="Disordered" evidence="1">
    <location>
        <begin position="156"/>
        <end position="179"/>
    </location>
</feature>
<evidence type="ECO:0000313" key="2">
    <source>
        <dbReference type="EMBL" id="SDN67530.1"/>
    </source>
</evidence>
<evidence type="ECO:0000313" key="3">
    <source>
        <dbReference type="Proteomes" id="UP000199063"/>
    </source>
</evidence>
<gene>
    <name evidence="2" type="ORF">SAMN05444921_13312</name>
</gene>
<feature type="region of interest" description="Disordered" evidence="1">
    <location>
        <begin position="210"/>
        <end position="229"/>
    </location>
</feature>
<protein>
    <submittedName>
        <fullName evidence="2">Uncharacterized protein</fullName>
    </submittedName>
</protein>
<proteinExistence type="predicted"/>
<feature type="compositionally biased region" description="Basic and acidic residues" evidence="1">
    <location>
        <begin position="156"/>
        <end position="167"/>
    </location>
</feature>
<dbReference type="EMBL" id="FNHI01000033">
    <property type="protein sequence ID" value="SDN67530.1"/>
    <property type="molecule type" value="Genomic_DNA"/>
</dbReference>
<accession>A0A1H0DBI6</accession>
<feature type="compositionally biased region" description="Low complexity" evidence="1">
    <location>
        <begin position="37"/>
        <end position="50"/>
    </location>
</feature>
<sequence length="266" mass="27550">MAYDVGRSTYALHGHGRPRALARAVLGMVLSGGSGDRGPQQQRGPGCCDGPPRRCPHTRARGHPDRRSGPRRPVAFVAVAAPSPTSQAASRSPLPPVRSPGWSARFPASYGPRNRSRPVHAWAVGRRDARDRAPGALTACAPGPLRAVGITDHRAGDRAGRIGDVDRTGGTPEAAGQPWSVEGSCAATARPGTGLLGAFGASARLSPGESFRGSAPCHRKGESGVGVSTDSETSTIWLTSKPSMSAWNSGLARYACSRSCMSSVSL</sequence>
<dbReference type="AlphaFoldDB" id="A0A1H0DBI6"/>
<dbReference type="Proteomes" id="UP000199063">
    <property type="component" value="Unassembled WGS sequence"/>
</dbReference>
<feature type="region of interest" description="Disordered" evidence="1">
    <location>
        <begin position="32"/>
        <end position="71"/>
    </location>
</feature>